<dbReference type="InterPro" id="IPR034981">
    <property type="entry name" value="Imelysin-like_EfeO/Algp7"/>
</dbReference>
<feature type="binding site" evidence="10">
    <location>
        <begin position="595"/>
        <end position="597"/>
    </location>
    <ligand>
        <name>protoporphyrin IX</name>
        <dbReference type="ChEBI" id="CHEBI:57306"/>
    </ligand>
</feature>
<dbReference type="GO" id="GO:0020037">
    <property type="term" value="F:heme binding"/>
    <property type="evidence" value="ECO:0007669"/>
    <property type="project" value="InterPro"/>
</dbReference>
<dbReference type="InterPro" id="IPR018976">
    <property type="entry name" value="Imelysin-like"/>
</dbReference>
<comment type="subcellular location">
    <subcellularLocation>
        <location evidence="1 11">Periplasm</location>
    </subcellularLocation>
</comment>
<evidence type="ECO:0000256" key="3">
    <source>
        <dbReference type="ARBA" id="ARBA00022559"/>
    </source>
</evidence>
<dbReference type="InterPro" id="IPR006314">
    <property type="entry name" value="Dyp_peroxidase"/>
</dbReference>
<dbReference type="NCBIfam" id="NF041757">
    <property type="entry name" value="EfeO"/>
    <property type="match status" value="1"/>
</dbReference>
<keyword evidence="4 9" id="KW-0479">Metal-binding</keyword>
<proteinExistence type="inferred from homology"/>
<feature type="domain" description="Dyp-type peroxidase C-terminal" evidence="16">
    <location>
        <begin position="585"/>
        <end position="768"/>
    </location>
</feature>
<sequence>MMIHFRRNALRVTVAALLSSAFGAQAADIPQVKVTVNDKQCEPMQVTVNAGKTQFIIQNHSQKALEWEILKGVMVVEERENIAPGFTQKLTANLQPGEYDMTCGLLTNPKGKLIVTGAATKDAAKADAVLSLGDAITAYKAYVTAETAQLVSGTKAFTDAVKAGDIEKAKALYAPTRQHYERIEPIAELFSDLDGSIDAREDDFEKKAEDPKFTGFHRLEKALFGDNSVKGMEKYADQLNSDVLELQKRISELAFPPSKVVGGAAGLIEEVAASKISGEEDRYSHTDLWDFQANIDGAQKIVDLLRPQLQKENSALLAKVDANFKKVDSILSKYRTKDGFETYDKLTTADRNALKGPITTLAEDLAQLRGILLKGIGALGGALAITGGCPVAHAAKAESSPGTLTPDARQEKQPFYGRHQAGILTPQQASMMLVAFDVLAAGKADLERLFRLLTQRIAFLTQGGPAPDTPNPRLPPMDSGILGPWIAPDNLTITVSVGHSLFDERFGLADKAPKKLQPMTRFPNDSLDAALCHGDLLLQICANTQDTVIHALRDVIKHTPDLLSVRWKREGFISDSAARSKGKETPINLLGFKDGTANPASHDSALMDKVVWVTADQDEPAWTVGGSYQAARIIQFHVEFWDRTPLKEQQTIFGRDKHTGAPLGMKNEHDTPDYSKDPNGEVIALDSHIRLANPRTPETQSSLMMRRGYSYSLGVTNAGQLDMGLLFVCYQHDLEKGFLTVQKRLNGEALEEYVKPIGGGYFFVLPGVVDEKHYLGESLLQA</sequence>
<evidence type="ECO:0000256" key="9">
    <source>
        <dbReference type="PIRSR" id="PIRSR606313-1"/>
    </source>
</evidence>
<dbReference type="Pfam" id="PF13473">
    <property type="entry name" value="Cupredoxin_1"/>
    <property type="match status" value="1"/>
</dbReference>
<dbReference type="Pfam" id="PF09375">
    <property type="entry name" value="Peptidase_M75"/>
    <property type="match status" value="1"/>
</dbReference>
<comment type="similarity">
    <text evidence="2">Belongs to the EfeM/EfeO family.</text>
</comment>
<evidence type="ECO:0000313" key="17">
    <source>
        <dbReference type="EMBL" id="STW39980.1"/>
    </source>
</evidence>
<feature type="domain" description="Dyp-type peroxidase N-terminal" evidence="13">
    <location>
        <begin position="420"/>
        <end position="572"/>
    </location>
</feature>
<evidence type="ECO:0000256" key="6">
    <source>
        <dbReference type="ARBA" id="ARBA00023002"/>
    </source>
</evidence>
<keyword evidence="11" id="KW-0574">Periplasm</keyword>
<comment type="subunit">
    <text evidence="11">Homodimer. Part of a ferrous iron transporter composed of EfeU, EfeO and EfeB.</text>
</comment>
<feature type="binding site" evidence="9">
    <location>
        <begin position="595"/>
        <end position="597"/>
    </location>
    <ligand>
        <name>heme b</name>
        <dbReference type="ChEBI" id="CHEBI:60344"/>
    </ligand>
</feature>
<protein>
    <recommendedName>
        <fullName evidence="11">Deferrochelatase</fullName>
        <ecNumber evidence="11">1.11.1.-</ecNumber>
    </recommendedName>
    <alternativeName>
        <fullName evidence="11">Peroxidase EfeB</fullName>
    </alternativeName>
</protein>
<evidence type="ECO:0000259" key="15">
    <source>
        <dbReference type="Pfam" id="PF13473"/>
    </source>
</evidence>
<evidence type="ECO:0000256" key="7">
    <source>
        <dbReference type="ARBA" id="ARBA00023004"/>
    </source>
</evidence>
<dbReference type="Proteomes" id="UP000255167">
    <property type="component" value="Unassembled WGS sequence"/>
</dbReference>
<dbReference type="GO" id="GO:0033212">
    <property type="term" value="P:iron import into cell"/>
    <property type="evidence" value="ECO:0007669"/>
    <property type="project" value="InterPro"/>
</dbReference>
<comment type="cofactor">
    <cofactor evidence="9 11">
        <name>heme b</name>
        <dbReference type="ChEBI" id="CHEBI:60344"/>
    </cofactor>
    <text evidence="9 11">Binds 1 heme b (iron(II)-protoporphyrin IX) group non-covalently per subunit.</text>
</comment>
<comment type="function">
    <text evidence="11">Involved in the recovery of exogenous heme iron. Extracts iron from heme while preserving the protoporphyrin ring intact.</text>
</comment>
<dbReference type="InterPro" id="IPR048328">
    <property type="entry name" value="Dyp_perox_C"/>
</dbReference>
<dbReference type="AlphaFoldDB" id="A0A378F898"/>
<dbReference type="NCBIfam" id="NF007697">
    <property type="entry name" value="PRK10378.1"/>
    <property type="match status" value="1"/>
</dbReference>
<keyword evidence="5 11" id="KW-0732">Signal</keyword>
<organism evidence="17 18">
    <name type="scientific">Klebsiella pneumoniae</name>
    <dbReference type="NCBI Taxonomy" id="573"/>
    <lineage>
        <taxon>Bacteria</taxon>
        <taxon>Pseudomonadati</taxon>
        <taxon>Pseudomonadota</taxon>
        <taxon>Gammaproteobacteria</taxon>
        <taxon>Enterobacterales</taxon>
        <taxon>Enterobacteriaceae</taxon>
        <taxon>Klebsiella/Raoultella group</taxon>
        <taxon>Klebsiella</taxon>
        <taxon>Klebsiella pneumoniae complex</taxon>
    </lineage>
</organism>
<dbReference type="Gene3D" id="1.20.1420.20">
    <property type="entry name" value="M75 peptidase, HXXE motif"/>
    <property type="match status" value="1"/>
</dbReference>
<evidence type="ECO:0000256" key="4">
    <source>
        <dbReference type="ARBA" id="ARBA00022723"/>
    </source>
</evidence>
<evidence type="ECO:0000256" key="12">
    <source>
        <dbReference type="SAM" id="MobiDB-lite"/>
    </source>
</evidence>
<accession>A0A378F898</accession>
<reference evidence="17 18" key="1">
    <citation type="submission" date="2018-06" db="EMBL/GenBank/DDBJ databases">
        <authorList>
            <consortium name="Pathogen Informatics"/>
            <person name="Doyle S."/>
        </authorList>
    </citation>
    <scope>NUCLEOTIDE SEQUENCE [LARGE SCALE GENOMIC DNA]</scope>
    <source>
        <strain evidence="17 18">NCTC9617</strain>
    </source>
</reference>
<evidence type="ECO:0000256" key="8">
    <source>
        <dbReference type="ARBA" id="ARBA00025386"/>
    </source>
</evidence>
<dbReference type="Gene3D" id="2.60.40.420">
    <property type="entry name" value="Cupredoxins - blue copper proteins"/>
    <property type="match status" value="1"/>
</dbReference>
<dbReference type="EC" id="1.11.1.-" evidence="11"/>
<dbReference type="InterPro" id="IPR028096">
    <property type="entry name" value="EfeO_Cupredoxin"/>
</dbReference>
<dbReference type="InterPro" id="IPR008972">
    <property type="entry name" value="Cupredoxin"/>
</dbReference>
<keyword evidence="6 11" id="KW-0560">Oxidoreductase</keyword>
<feature type="domain" description="EfeO-type cupredoxin-like" evidence="15">
    <location>
        <begin position="12"/>
        <end position="115"/>
    </location>
</feature>
<dbReference type="Pfam" id="PF04261">
    <property type="entry name" value="Dyp_perox_N"/>
    <property type="match status" value="1"/>
</dbReference>
<comment type="function">
    <text evidence="8">Involved in Fe(2+) uptake. Could be an iron-binding and/or electron-transfer component.</text>
</comment>
<evidence type="ECO:0000256" key="11">
    <source>
        <dbReference type="RuleBase" id="RU365017"/>
    </source>
</evidence>
<comment type="similarity">
    <text evidence="11">Belongs to the DyP-type peroxidase family.</text>
</comment>
<dbReference type="PANTHER" id="PTHR39192">
    <property type="entry name" value="IRON UPTAKE SYSTEM COMPONENT EFEO"/>
    <property type="match status" value="1"/>
</dbReference>
<feature type="binding site" evidence="9">
    <location>
        <position position="706"/>
    </location>
    <ligand>
        <name>heme b</name>
        <dbReference type="ChEBI" id="CHEBI:60344"/>
    </ligand>
</feature>
<dbReference type="GO" id="GO:0046872">
    <property type="term" value="F:metal ion binding"/>
    <property type="evidence" value="ECO:0007669"/>
    <property type="project" value="UniProtKB-KW"/>
</dbReference>
<dbReference type="EMBL" id="UGNC01000004">
    <property type="protein sequence ID" value="STW39980.1"/>
    <property type="molecule type" value="Genomic_DNA"/>
</dbReference>
<feature type="domain" description="Imelysin-like" evidence="14">
    <location>
        <begin position="135"/>
        <end position="367"/>
    </location>
</feature>
<dbReference type="InterPro" id="IPR048327">
    <property type="entry name" value="Dyp_perox_N"/>
</dbReference>
<evidence type="ECO:0000313" key="18">
    <source>
        <dbReference type="Proteomes" id="UP000255167"/>
    </source>
</evidence>
<gene>
    <name evidence="17" type="primary">efeB</name>
    <name evidence="17" type="ORF">NCTC9617_01514</name>
</gene>
<keyword evidence="7 9" id="KW-0408">Iron</keyword>
<dbReference type="InterPro" id="IPR038352">
    <property type="entry name" value="Imelysin_sf"/>
</dbReference>
<feature type="binding site" evidence="10">
    <location>
        <position position="655"/>
    </location>
    <ligand>
        <name>protoporphyrin IX</name>
        <dbReference type="ChEBI" id="CHEBI:57306"/>
    </ligand>
</feature>
<feature type="region of interest" description="Disordered" evidence="12">
    <location>
        <begin position="656"/>
        <end position="676"/>
    </location>
</feature>
<dbReference type="PROSITE" id="PS51404">
    <property type="entry name" value="DYP_PEROXIDASE"/>
    <property type="match status" value="1"/>
</dbReference>
<dbReference type="InterPro" id="IPR006313">
    <property type="entry name" value="EfeB/EfeN"/>
</dbReference>
<evidence type="ECO:0000259" key="14">
    <source>
        <dbReference type="Pfam" id="PF09375"/>
    </source>
</evidence>
<evidence type="ECO:0000256" key="5">
    <source>
        <dbReference type="ARBA" id="ARBA00022729"/>
    </source>
</evidence>
<dbReference type="PANTHER" id="PTHR39192:SF1">
    <property type="entry name" value="IRON UPTAKE SYSTEM COMPONENT EFEO"/>
    <property type="match status" value="1"/>
</dbReference>
<feature type="signal peptide" evidence="11">
    <location>
        <begin position="1"/>
        <end position="26"/>
    </location>
</feature>
<feature type="binding site" evidence="9">
    <location>
        <begin position="693"/>
        <end position="695"/>
    </location>
    <ligand>
        <name>heme b</name>
        <dbReference type="ChEBI" id="CHEBI:60344"/>
    </ligand>
</feature>
<name>A0A378F898_KLEPN</name>
<evidence type="ECO:0000256" key="1">
    <source>
        <dbReference type="ARBA" id="ARBA00004418"/>
    </source>
</evidence>
<feature type="binding site" evidence="9">
    <location>
        <position position="688"/>
    </location>
    <ligand>
        <name>heme b</name>
        <dbReference type="ChEBI" id="CHEBI:60344"/>
    </ligand>
</feature>
<dbReference type="Pfam" id="PF20628">
    <property type="entry name" value="Dyp_perox_C"/>
    <property type="match status" value="1"/>
</dbReference>
<dbReference type="GO" id="GO:0042597">
    <property type="term" value="C:periplasmic space"/>
    <property type="evidence" value="ECO:0007669"/>
    <property type="project" value="UniProtKB-SubCell"/>
</dbReference>
<dbReference type="CDD" id="cd14656">
    <property type="entry name" value="Imelysin-like_EfeO"/>
    <property type="match status" value="1"/>
</dbReference>
<feature type="chain" id="PRO_5016479237" description="Deferrochelatase" evidence="11">
    <location>
        <begin position="27"/>
        <end position="782"/>
    </location>
</feature>
<keyword evidence="3 11" id="KW-0575">Peroxidase</keyword>
<evidence type="ECO:0000259" key="13">
    <source>
        <dbReference type="Pfam" id="PF04261"/>
    </source>
</evidence>
<evidence type="ECO:0000256" key="2">
    <source>
        <dbReference type="ARBA" id="ARBA00005989"/>
    </source>
</evidence>
<evidence type="ECO:0000256" key="10">
    <source>
        <dbReference type="PIRSR" id="PIRSR606313-2"/>
    </source>
</evidence>
<feature type="compositionally biased region" description="Basic and acidic residues" evidence="12">
    <location>
        <begin position="666"/>
        <end position="676"/>
    </location>
</feature>
<dbReference type="InterPro" id="IPR053377">
    <property type="entry name" value="Iron_uptake_EfeM/EfeO"/>
</dbReference>
<dbReference type="GO" id="GO:0004601">
    <property type="term" value="F:peroxidase activity"/>
    <property type="evidence" value="ECO:0007669"/>
    <property type="project" value="UniProtKB-KW"/>
</dbReference>
<keyword evidence="9 11" id="KW-0349">Heme</keyword>
<dbReference type="NCBIfam" id="TIGR01412">
    <property type="entry name" value="tat_substr_1"/>
    <property type="match status" value="1"/>
</dbReference>
<dbReference type="InterPro" id="IPR050894">
    <property type="entry name" value="EfeM/EfeO_iron_uptake"/>
</dbReference>
<dbReference type="InterPro" id="IPR011008">
    <property type="entry name" value="Dimeric_a/b-barrel"/>
</dbReference>
<dbReference type="CDD" id="cd04203">
    <property type="entry name" value="Cupredoxin_like_3"/>
    <property type="match status" value="1"/>
</dbReference>
<dbReference type="SUPFAM" id="SSF54909">
    <property type="entry name" value="Dimeric alpha+beta barrel"/>
    <property type="match status" value="1"/>
</dbReference>
<dbReference type="SUPFAM" id="SSF49503">
    <property type="entry name" value="Cupredoxins"/>
    <property type="match status" value="1"/>
</dbReference>
<dbReference type="NCBIfam" id="TIGR01413">
    <property type="entry name" value="Dyp_perox_fam"/>
    <property type="match status" value="1"/>
</dbReference>
<evidence type="ECO:0000259" key="16">
    <source>
        <dbReference type="Pfam" id="PF20628"/>
    </source>
</evidence>